<dbReference type="Proteomes" id="UP001056120">
    <property type="component" value="Linkage Group LG13"/>
</dbReference>
<name>A0ACB9GS94_9ASTR</name>
<accession>A0ACB9GS94</accession>
<proteinExistence type="predicted"/>
<evidence type="ECO:0000313" key="1">
    <source>
        <dbReference type="EMBL" id="KAI3786374.1"/>
    </source>
</evidence>
<evidence type="ECO:0000313" key="2">
    <source>
        <dbReference type="Proteomes" id="UP001056120"/>
    </source>
</evidence>
<comment type="caution">
    <text evidence="1">The sequence shown here is derived from an EMBL/GenBank/DDBJ whole genome shotgun (WGS) entry which is preliminary data.</text>
</comment>
<keyword evidence="2" id="KW-1185">Reference proteome</keyword>
<organism evidence="1 2">
    <name type="scientific">Smallanthus sonchifolius</name>
    <dbReference type="NCBI Taxonomy" id="185202"/>
    <lineage>
        <taxon>Eukaryota</taxon>
        <taxon>Viridiplantae</taxon>
        <taxon>Streptophyta</taxon>
        <taxon>Embryophyta</taxon>
        <taxon>Tracheophyta</taxon>
        <taxon>Spermatophyta</taxon>
        <taxon>Magnoliopsida</taxon>
        <taxon>eudicotyledons</taxon>
        <taxon>Gunneridae</taxon>
        <taxon>Pentapetalae</taxon>
        <taxon>asterids</taxon>
        <taxon>campanulids</taxon>
        <taxon>Asterales</taxon>
        <taxon>Asteraceae</taxon>
        <taxon>Asteroideae</taxon>
        <taxon>Heliantheae alliance</taxon>
        <taxon>Millerieae</taxon>
        <taxon>Smallanthus</taxon>
    </lineage>
</organism>
<gene>
    <name evidence="1" type="ORF">L1987_40005</name>
</gene>
<sequence length="127" mass="14943">MGARWCRREGESGQTLKYLWCSIGYLEEIHIIVLNREFHSSVFLRRTWLTPKDGGCLSDGLEGDDSNDRPESVDSCTSDQKPWRRLGLIQDKYIKMEISWWLDCCNFKEFEAGWLRLSRKESGRMKC</sequence>
<reference evidence="2" key="1">
    <citation type="journal article" date="2022" name="Mol. Ecol. Resour.">
        <title>The genomes of chicory, endive, great burdock and yacon provide insights into Asteraceae palaeo-polyploidization history and plant inulin production.</title>
        <authorList>
            <person name="Fan W."/>
            <person name="Wang S."/>
            <person name="Wang H."/>
            <person name="Wang A."/>
            <person name="Jiang F."/>
            <person name="Liu H."/>
            <person name="Zhao H."/>
            <person name="Xu D."/>
            <person name="Zhang Y."/>
        </authorList>
    </citation>
    <scope>NUCLEOTIDE SEQUENCE [LARGE SCALE GENOMIC DNA]</scope>
    <source>
        <strain evidence="2">cv. Yunnan</strain>
    </source>
</reference>
<protein>
    <submittedName>
        <fullName evidence="1">Uncharacterized protein</fullName>
    </submittedName>
</protein>
<reference evidence="1 2" key="2">
    <citation type="journal article" date="2022" name="Mol. Ecol. Resour.">
        <title>The genomes of chicory, endive, great burdock and yacon provide insights into Asteraceae paleo-polyploidization history and plant inulin production.</title>
        <authorList>
            <person name="Fan W."/>
            <person name="Wang S."/>
            <person name="Wang H."/>
            <person name="Wang A."/>
            <person name="Jiang F."/>
            <person name="Liu H."/>
            <person name="Zhao H."/>
            <person name="Xu D."/>
            <person name="Zhang Y."/>
        </authorList>
    </citation>
    <scope>NUCLEOTIDE SEQUENCE [LARGE SCALE GENOMIC DNA]</scope>
    <source>
        <strain evidence="2">cv. Yunnan</strain>
        <tissue evidence="1">Leaves</tissue>
    </source>
</reference>
<dbReference type="EMBL" id="CM042030">
    <property type="protein sequence ID" value="KAI3786374.1"/>
    <property type="molecule type" value="Genomic_DNA"/>
</dbReference>